<dbReference type="InterPro" id="IPR015421">
    <property type="entry name" value="PyrdxlP-dep_Trfase_major"/>
</dbReference>
<proteinExistence type="inferred from homology"/>
<evidence type="ECO:0000256" key="2">
    <source>
        <dbReference type="ARBA" id="ARBA00022898"/>
    </source>
</evidence>
<organism evidence="5 6">
    <name type="scientific">Biomphalaria pfeifferi</name>
    <name type="common">Bloodfluke planorb</name>
    <name type="synonym">Freshwater snail</name>
    <dbReference type="NCBI Taxonomy" id="112525"/>
    <lineage>
        <taxon>Eukaryota</taxon>
        <taxon>Metazoa</taxon>
        <taxon>Spiralia</taxon>
        <taxon>Lophotrochozoa</taxon>
        <taxon>Mollusca</taxon>
        <taxon>Gastropoda</taxon>
        <taxon>Heterobranchia</taxon>
        <taxon>Euthyneura</taxon>
        <taxon>Panpulmonata</taxon>
        <taxon>Hygrophila</taxon>
        <taxon>Lymnaeoidea</taxon>
        <taxon>Planorbidae</taxon>
        <taxon>Biomphalaria</taxon>
    </lineage>
</organism>
<dbReference type="Gene3D" id="3.90.1150.10">
    <property type="entry name" value="Aspartate Aminotransferase, domain 1"/>
    <property type="match status" value="1"/>
</dbReference>
<name>A0AAD8BUF3_BIOPF</name>
<dbReference type="EMBL" id="JASAOG010000033">
    <property type="protein sequence ID" value="KAK0060841.1"/>
    <property type="molecule type" value="Genomic_DNA"/>
</dbReference>
<reference evidence="5" key="2">
    <citation type="submission" date="2023-04" db="EMBL/GenBank/DDBJ databases">
        <authorList>
            <person name="Bu L."/>
            <person name="Lu L."/>
            <person name="Laidemitt M.R."/>
            <person name="Zhang S.M."/>
            <person name="Mutuku M."/>
            <person name="Mkoji G."/>
            <person name="Steinauer M."/>
            <person name="Loker E.S."/>
        </authorList>
    </citation>
    <scope>NUCLEOTIDE SEQUENCE</scope>
    <source>
        <strain evidence="5">KasaAsao</strain>
        <tissue evidence="5">Whole Snail</tissue>
    </source>
</reference>
<evidence type="ECO:0000256" key="4">
    <source>
        <dbReference type="RuleBase" id="RU362118"/>
    </source>
</evidence>
<comment type="caution">
    <text evidence="5">The sequence shown here is derived from an EMBL/GenBank/DDBJ whole genome shotgun (WGS) entry which is preliminary data.</text>
</comment>
<dbReference type="FunFam" id="3.90.1150.10:FF:000274">
    <property type="entry name" value="Predicted protein"/>
    <property type="match status" value="1"/>
</dbReference>
<sequence length="418" mass="45423">MSRPSIRHTPAKSNFDFSTNGLTIDDVTPNTAIVTSRLVRQGPVTEPLAVPIYHSSTYAVDKMEDITSGILDGGPIYSRLSNPTTEAAEAMINSLEKGAGCLTFSSGMAAVTSIFLGFLKKGDHVIQQIPVYPGTATALKLLRDSYGVELTTVKDVTVEEVAKFIKPNTKLLWFETPCNPDSTVVDVEELTALAKSRNILVAVDGTFGSPALQHFMPYGIDFSMHSCTKYIGGHSDLIGGVVTTRTLEQWRILKHIQGTFGNMLSPHDASLVIRGFRTLTLRMDKISSTAMQVAIFLEGHPKVQRVHYPGLKSHPQHEIAKKQMSAYSGMIMAEIKGGEQGGRTVAESLRIVRLAVSLGGVVSLVEHPFSMTHGRYLLTPEETDEGGITPGMLRISIGLEDAVDLIKDFEQALAKVKI</sequence>
<dbReference type="InterPro" id="IPR054542">
    <property type="entry name" value="Cys_met_metab_PP"/>
</dbReference>
<dbReference type="GO" id="GO:0030170">
    <property type="term" value="F:pyridoxal phosphate binding"/>
    <property type="evidence" value="ECO:0007669"/>
    <property type="project" value="InterPro"/>
</dbReference>
<evidence type="ECO:0000313" key="5">
    <source>
        <dbReference type="EMBL" id="KAK0060841.1"/>
    </source>
</evidence>
<dbReference type="GO" id="GO:0016846">
    <property type="term" value="F:carbon-sulfur lyase activity"/>
    <property type="evidence" value="ECO:0007669"/>
    <property type="project" value="TreeGrafter"/>
</dbReference>
<evidence type="ECO:0000256" key="3">
    <source>
        <dbReference type="PIRSR" id="PIRSR001434-2"/>
    </source>
</evidence>
<reference evidence="5" key="1">
    <citation type="journal article" date="2023" name="PLoS Negl. Trop. Dis.">
        <title>A genome sequence for Biomphalaria pfeifferi, the major vector snail for the human-infecting parasite Schistosoma mansoni.</title>
        <authorList>
            <person name="Bu L."/>
            <person name="Lu L."/>
            <person name="Laidemitt M.R."/>
            <person name="Zhang S.M."/>
            <person name="Mutuku M."/>
            <person name="Mkoji G."/>
            <person name="Steinauer M."/>
            <person name="Loker E.S."/>
        </authorList>
    </citation>
    <scope>NUCLEOTIDE SEQUENCE</scope>
    <source>
        <strain evidence="5">KasaAsao</strain>
    </source>
</reference>
<feature type="modified residue" description="N6-(pyridoxal phosphate)lysine" evidence="3">
    <location>
        <position position="229"/>
    </location>
</feature>
<dbReference type="PROSITE" id="PS00868">
    <property type="entry name" value="CYS_MET_METAB_PP"/>
    <property type="match status" value="1"/>
</dbReference>
<dbReference type="PANTHER" id="PTHR11808">
    <property type="entry name" value="TRANS-SULFURATION ENZYME FAMILY MEMBER"/>
    <property type="match status" value="1"/>
</dbReference>
<dbReference type="InterPro" id="IPR000277">
    <property type="entry name" value="Cys/Met-Metab_PyrdxlP-dep_enz"/>
</dbReference>
<protein>
    <submittedName>
        <fullName evidence="5">Cystathionine gamma-lyase</fullName>
    </submittedName>
</protein>
<dbReference type="InterPro" id="IPR015422">
    <property type="entry name" value="PyrdxlP-dep_Trfase_small"/>
</dbReference>
<dbReference type="CDD" id="cd00614">
    <property type="entry name" value="CGS_like"/>
    <property type="match status" value="1"/>
</dbReference>
<dbReference type="FunFam" id="3.40.640.10:FF:000046">
    <property type="entry name" value="Cystathionine gamma-lyase"/>
    <property type="match status" value="1"/>
</dbReference>
<keyword evidence="6" id="KW-1185">Reference proteome</keyword>
<evidence type="ECO:0000256" key="1">
    <source>
        <dbReference type="ARBA" id="ARBA00001933"/>
    </source>
</evidence>
<dbReference type="Gene3D" id="3.40.640.10">
    <property type="entry name" value="Type I PLP-dependent aspartate aminotransferase-like (Major domain)"/>
    <property type="match status" value="1"/>
</dbReference>
<dbReference type="Proteomes" id="UP001233172">
    <property type="component" value="Unassembled WGS sequence"/>
</dbReference>
<dbReference type="GO" id="GO:0019346">
    <property type="term" value="P:transsulfuration"/>
    <property type="evidence" value="ECO:0007669"/>
    <property type="project" value="InterPro"/>
</dbReference>
<dbReference type="Pfam" id="PF01053">
    <property type="entry name" value="Cys_Met_Meta_PP"/>
    <property type="match status" value="1"/>
</dbReference>
<gene>
    <name evidence="5" type="ORF">Bpfe_009710</name>
</gene>
<dbReference type="AlphaFoldDB" id="A0AAD8BUF3"/>
<comment type="similarity">
    <text evidence="4">Belongs to the trans-sulfuration enzymes family.</text>
</comment>
<keyword evidence="2 3" id="KW-0663">Pyridoxal phosphate</keyword>
<evidence type="ECO:0000313" key="6">
    <source>
        <dbReference type="Proteomes" id="UP001233172"/>
    </source>
</evidence>
<dbReference type="InterPro" id="IPR015424">
    <property type="entry name" value="PyrdxlP-dep_Trfase"/>
</dbReference>
<dbReference type="PANTHER" id="PTHR11808:SF80">
    <property type="entry name" value="CYSTATHIONINE GAMMA-LYASE"/>
    <property type="match status" value="1"/>
</dbReference>
<dbReference type="GO" id="GO:0005737">
    <property type="term" value="C:cytoplasm"/>
    <property type="evidence" value="ECO:0007669"/>
    <property type="project" value="TreeGrafter"/>
</dbReference>
<dbReference type="PIRSF" id="PIRSF001434">
    <property type="entry name" value="CGS"/>
    <property type="match status" value="1"/>
</dbReference>
<comment type="cofactor">
    <cofactor evidence="1 4">
        <name>pyridoxal 5'-phosphate</name>
        <dbReference type="ChEBI" id="CHEBI:597326"/>
    </cofactor>
</comment>
<dbReference type="SUPFAM" id="SSF53383">
    <property type="entry name" value="PLP-dependent transferases"/>
    <property type="match status" value="1"/>
</dbReference>
<accession>A0AAD8BUF3</accession>